<dbReference type="InterPro" id="IPR000917">
    <property type="entry name" value="Sulfatase_N"/>
</dbReference>
<gene>
    <name evidence="5" type="primary">atsA_6</name>
    <name evidence="5" type="ORF">Pla133_14910</name>
</gene>
<feature type="chain" id="PRO_5021868562" evidence="3">
    <location>
        <begin position="22"/>
        <end position="501"/>
    </location>
</feature>
<comment type="similarity">
    <text evidence="1">Belongs to the sulfatase family.</text>
</comment>
<dbReference type="GO" id="GO:0004065">
    <property type="term" value="F:arylsulfatase activity"/>
    <property type="evidence" value="ECO:0007669"/>
    <property type="project" value="UniProtKB-EC"/>
</dbReference>
<dbReference type="PANTHER" id="PTHR42693:SF53">
    <property type="entry name" value="ENDO-4-O-SULFATASE"/>
    <property type="match status" value="1"/>
</dbReference>
<dbReference type="InterPro" id="IPR050738">
    <property type="entry name" value="Sulfatase"/>
</dbReference>
<evidence type="ECO:0000256" key="1">
    <source>
        <dbReference type="ARBA" id="ARBA00008779"/>
    </source>
</evidence>
<keyword evidence="6" id="KW-1185">Reference proteome</keyword>
<dbReference type="Pfam" id="PF00884">
    <property type="entry name" value="Sulfatase"/>
    <property type="match status" value="1"/>
</dbReference>
<evidence type="ECO:0000256" key="3">
    <source>
        <dbReference type="SAM" id="SignalP"/>
    </source>
</evidence>
<dbReference type="Gene3D" id="3.40.720.10">
    <property type="entry name" value="Alkaline Phosphatase, subunit A"/>
    <property type="match status" value="1"/>
</dbReference>
<dbReference type="KEGG" id="pbap:Pla133_14910"/>
<dbReference type="SUPFAM" id="SSF53649">
    <property type="entry name" value="Alkaline phosphatase-like"/>
    <property type="match status" value="1"/>
</dbReference>
<evidence type="ECO:0000256" key="2">
    <source>
        <dbReference type="ARBA" id="ARBA00022801"/>
    </source>
</evidence>
<reference evidence="5 6" key="1">
    <citation type="submission" date="2019-02" db="EMBL/GenBank/DDBJ databases">
        <title>Deep-cultivation of Planctomycetes and their phenomic and genomic characterization uncovers novel biology.</title>
        <authorList>
            <person name="Wiegand S."/>
            <person name="Jogler M."/>
            <person name="Boedeker C."/>
            <person name="Pinto D."/>
            <person name="Vollmers J."/>
            <person name="Rivas-Marin E."/>
            <person name="Kohn T."/>
            <person name="Peeters S.H."/>
            <person name="Heuer A."/>
            <person name="Rast P."/>
            <person name="Oberbeckmann S."/>
            <person name="Bunk B."/>
            <person name="Jeske O."/>
            <person name="Meyerdierks A."/>
            <person name="Storesund J.E."/>
            <person name="Kallscheuer N."/>
            <person name="Luecker S."/>
            <person name="Lage O.M."/>
            <person name="Pohl T."/>
            <person name="Merkel B.J."/>
            <person name="Hornburger P."/>
            <person name="Mueller R.-W."/>
            <person name="Bruemmer F."/>
            <person name="Labrenz M."/>
            <person name="Spormann A.M."/>
            <person name="Op den Camp H."/>
            <person name="Overmann J."/>
            <person name="Amann R."/>
            <person name="Jetten M.S.M."/>
            <person name="Mascher T."/>
            <person name="Medema M.H."/>
            <person name="Devos D.P."/>
            <person name="Kaster A.-K."/>
            <person name="Ovreas L."/>
            <person name="Rohde M."/>
            <person name="Galperin M.Y."/>
            <person name="Jogler C."/>
        </authorList>
    </citation>
    <scope>NUCLEOTIDE SEQUENCE [LARGE SCALE GENOMIC DNA]</scope>
    <source>
        <strain evidence="5 6">Pla133</strain>
    </source>
</reference>
<dbReference type="CDD" id="cd16145">
    <property type="entry name" value="ARS_like"/>
    <property type="match status" value="1"/>
</dbReference>
<name>A0A518BHF8_9BACT</name>
<dbReference type="AlphaFoldDB" id="A0A518BHF8"/>
<proteinExistence type="inferred from homology"/>
<protein>
    <submittedName>
        <fullName evidence="5">Arylsulfatase</fullName>
        <ecNumber evidence="5">3.1.6.1</ecNumber>
    </submittedName>
</protein>
<evidence type="ECO:0000259" key="4">
    <source>
        <dbReference type="Pfam" id="PF00884"/>
    </source>
</evidence>
<dbReference type="InterPro" id="IPR017850">
    <property type="entry name" value="Alkaline_phosphatase_core_sf"/>
</dbReference>
<keyword evidence="2 5" id="KW-0378">Hydrolase</keyword>
<dbReference type="RefSeq" id="WP_419192207.1">
    <property type="nucleotide sequence ID" value="NZ_CP036287.1"/>
</dbReference>
<evidence type="ECO:0000313" key="6">
    <source>
        <dbReference type="Proteomes" id="UP000316921"/>
    </source>
</evidence>
<accession>A0A518BHF8</accession>
<feature type="signal peptide" evidence="3">
    <location>
        <begin position="1"/>
        <end position="21"/>
    </location>
</feature>
<organism evidence="5 6">
    <name type="scientific">Engelhardtia mirabilis</name>
    <dbReference type="NCBI Taxonomy" id="2528011"/>
    <lineage>
        <taxon>Bacteria</taxon>
        <taxon>Pseudomonadati</taxon>
        <taxon>Planctomycetota</taxon>
        <taxon>Planctomycetia</taxon>
        <taxon>Planctomycetia incertae sedis</taxon>
        <taxon>Engelhardtia</taxon>
    </lineage>
</organism>
<evidence type="ECO:0000313" key="5">
    <source>
        <dbReference type="EMBL" id="QDU66419.1"/>
    </source>
</evidence>
<dbReference type="Proteomes" id="UP000316921">
    <property type="component" value="Chromosome"/>
</dbReference>
<dbReference type="Gene3D" id="3.30.1120.10">
    <property type="match status" value="1"/>
</dbReference>
<sequence precursor="true">MLRPALFVGFTLAAAHAAAHASGQDAAEPRRSPNVVLFMADDLGWGEVGAYGQTKIRTPAMDRVADEGMRFTRAYSGSPVCAPSRCTLLGGLHTGHSIVRNNWEGGGWGRDAVEGQYPLPEGTPSLQSTLRAAGWATGGMGKWGLGGPGTSGAPELQGFDHFLGVLCQRVAHNFYPTHLWSDGERLDLVGNEWFSAHQKIDAPLEDEAEYARRYTGTTYATEPMIDAALEFVRAHREQPFFLYYPTPLPHVALQVPEPYVDAYPREWDTEAAGGGPYLGQDGYLPHPRPRAAYAGMISRADEELGRILDLLDELELAGDTIVIVTSDNGPTYAGGVDHEFFDSAGGLRGLKGSLYEGGIRVPFMVRWPGQVAAGSASDQPLYFPDVAPTVAALVGIDWSAATDGVSVAPTLLGQGVQQPRDYMYWEHGPKQALIAGPWKLLRTELRSPSPTVELYRLDRDPSESTDLAESEPQVRELLLGLLRGAHVPSQPFPLPLADDGQ</sequence>
<keyword evidence="3" id="KW-0732">Signal</keyword>
<dbReference type="EMBL" id="CP036287">
    <property type="protein sequence ID" value="QDU66419.1"/>
    <property type="molecule type" value="Genomic_DNA"/>
</dbReference>
<dbReference type="EC" id="3.1.6.1" evidence="5"/>
<dbReference type="PANTHER" id="PTHR42693">
    <property type="entry name" value="ARYLSULFATASE FAMILY MEMBER"/>
    <property type="match status" value="1"/>
</dbReference>
<feature type="domain" description="Sulfatase N-terminal" evidence="4">
    <location>
        <begin position="33"/>
        <end position="396"/>
    </location>
</feature>